<dbReference type="SUPFAM" id="SSF46689">
    <property type="entry name" value="Homeodomain-like"/>
    <property type="match status" value="1"/>
</dbReference>
<dbReference type="RefSeq" id="WP_277279694.1">
    <property type="nucleotide sequence ID" value="NZ_JAROCY010000018.1"/>
</dbReference>
<dbReference type="Pfam" id="PF00440">
    <property type="entry name" value="TetR_N"/>
    <property type="match status" value="1"/>
</dbReference>
<keyword evidence="7" id="KW-1185">Reference proteome</keyword>
<evidence type="ECO:0000256" key="3">
    <source>
        <dbReference type="ARBA" id="ARBA00023163"/>
    </source>
</evidence>
<organism evidence="6 7">
    <name type="scientific">Novosphingobium cyanobacteriorum</name>
    <dbReference type="NCBI Taxonomy" id="3024215"/>
    <lineage>
        <taxon>Bacteria</taxon>
        <taxon>Pseudomonadati</taxon>
        <taxon>Pseudomonadota</taxon>
        <taxon>Alphaproteobacteria</taxon>
        <taxon>Sphingomonadales</taxon>
        <taxon>Sphingomonadaceae</taxon>
        <taxon>Novosphingobium</taxon>
    </lineage>
</organism>
<accession>A0ABT6CNV2</accession>
<evidence type="ECO:0000256" key="1">
    <source>
        <dbReference type="ARBA" id="ARBA00023015"/>
    </source>
</evidence>
<dbReference type="Proteomes" id="UP001222770">
    <property type="component" value="Unassembled WGS sequence"/>
</dbReference>
<gene>
    <name evidence="6" type="ORF">POM99_17075</name>
</gene>
<sequence length="199" mass="22252">MRDAKLPKQDRGRERRNEILDAAARILIELGEKGVSMQAVAMSAGASTGSMYHFFSNRAELMDALFERHMTELVKLMPTYSLDSPEPWRSMSAEEIIDSLFGRVLGYLAQNPDAVFIHSDTRDLSFPHFSTIVAKVLRHRMSSENSEDVAQTLVSVSTGTLRYVANHRQLAPDVIIKRIPDVLTAYLASFETACSMNDA</sequence>
<keyword evidence="2 4" id="KW-0238">DNA-binding</keyword>
<feature type="DNA-binding region" description="H-T-H motif" evidence="4">
    <location>
        <begin position="36"/>
        <end position="55"/>
    </location>
</feature>
<dbReference type="EMBL" id="JAROCY010000018">
    <property type="protein sequence ID" value="MDF8334923.1"/>
    <property type="molecule type" value="Genomic_DNA"/>
</dbReference>
<dbReference type="PROSITE" id="PS50977">
    <property type="entry name" value="HTH_TETR_2"/>
    <property type="match status" value="1"/>
</dbReference>
<proteinExistence type="predicted"/>
<evidence type="ECO:0000313" key="6">
    <source>
        <dbReference type="EMBL" id="MDF8334923.1"/>
    </source>
</evidence>
<dbReference type="Gene3D" id="1.10.357.10">
    <property type="entry name" value="Tetracycline Repressor, domain 2"/>
    <property type="match status" value="1"/>
</dbReference>
<protein>
    <submittedName>
        <fullName evidence="6">TetR/AcrR family transcriptional regulator</fullName>
    </submittedName>
</protein>
<reference evidence="6 7" key="1">
    <citation type="submission" date="2023-03" db="EMBL/GenBank/DDBJ databases">
        <title>Novosphingobium cyanobacteriorum sp. nov., isolated from a eutrophic reservoir during the Microcystis bloom period.</title>
        <authorList>
            <person name="Kang M."/>
            <person name="Le V."/>
            <person name="Ko S.-R."/>
            <person name="Lee S.-A."/>
            <person name="Ahn C.-Y."/>
        </authorList>
    </citation>
    <scope>NUCLEOTIDE SEQUENCE [LARGE SCALE GENOMIC DNA]</scope>
    <source>
        <strain evidence="6 7">HBC54</strain>
    </source>
</reference>
<name>A0ABT6CNV2_9SPHN</name>
<evidence type="ECO:0000313" key="7">
    <source>
        <dbReference type="Proteomes" id="UP001222770"/>
    </source>
</evidence>
<dbReference type="InterPro" id="IPR001647">
    <property type="entry name" value="HTH_TetR"/>
</dbReference>
<dbReference type="PRINTS" id="PR00455">
    <property type="entry name" value="HTHTETR"/>
</dbReference>
<keyword evidence="1" id="KW-0805">Transcription regulation</keyword>
<dbReference type="PANTHER" id="PTHR30055:SF234">
    <property type="entry name" value="HTH-TYPE TRANSCRIPTIONAL REGULATOR BETI"/>
    <property type="match status" value="1"/>
</dbReference>
<dbReference type="InterPro" id="IPR050109">
    <property type="entry name" value="HTH-type_TetR-like_transc_reg"/>
</dbReference>
<evidence type="ECO:0000259" key="5">
    <source>
        <dbReference type="PROSITE" id="PS50977"/>
    </source>
</evidence>
<comment type="caution">
    <text evidence="6">The sequence shown here is derived from an EMBL/GenBank/DDBJ whole genome shotgun (WGS) entry which is preliminary data.</text>
</comment>
<evidence type="ECO:0000256" key="4">
    <source>
        <dbReference type="PROSITE-ProRule" id="PRU00335"/>
    </source>
</evidence>
<evidence type="ECO:0000256" key="2">
    <source>
        <dbReference type="ARBA" id="ARBA00023125"/>
    </source>
</evidence>
<dbReference type="PANTHER" id="PTHR30055">
    <property type="entry name" value="HTH-TYPE TRANSCRIPTIONAL REGULATOR RUTR"/>
    <property type="match status" value="1"/>
</dbReference>
<dbReference type="InterPro" id="IPR009057">
    <property type="entry name" value="Homeodomain-like_sf"/>
</dbReference>
<feature type="domain" description="HTH tetR-type" evidence="5">
    <location>
        <begin position="13"/>
        <end position="73"/>
    </location>
</feature>
<keyword evidence="3" id="KW-0804">Transcription</keyword>